<feature type="signal peptide" evidence="1">
    <location>
        <begin position="1"/>
        <end position="18"/>
    </location>
</feature>
<reference evidence="3" key="1">
    <citation type="journal article" date="2021" name="PeerJ">
        <title>Extensive microbial diversity within the chicken gut microbiome revealed by metagenomics and culture.</title>
        <authorList>
            <person name="Gilroy R."/>
            <person name="Ravi A."/>
            <person name="Getino M."/>
            <person name="Pursley I."/>
            <person name="Horton D.L."/>
            <person name="Alikhan N.F."/>
            <person name="Baker D."/>
            <person name="Gharbi K."/>
            <person name="Hall N."/>
            <person name="Watson M."/>
            <person name="Adriaenssens E.M."/>
            <person name="Foster-Nyarko E."/>
            <person name="Jarju S."/>
            <person name="Secka A."/>
            <person name="Antonio M."/>
            <person name="Oren A."/>
            <person name="Chaudhuri R.R."/>
            <person name="La Ragione R."/>
            <person name="Hildebrand F."/>
            <person name="Pallen M.J."/>
        </authorList>
    </citation>
    <scope>NUCLEOTIDE SEQUENCE</scope>
    <source>
        <strain evidence="3">ChiBcec15-1070</strain>
    </source>
</reference>
<feature type="chain" id="PRO_5038469919" evidence="1">
    <location>
        <begin position="19"/>
        <end position="443"/>
    </location>
</feature>
<sequence length="443" mass="49615">MKKLLSAFVVGAALSLFASCQKETGSGGPGTIPQSVLNQFASLYPTATNVQWTTKGNDYAIATFTLTNTKANGAQNSAWFALQSGSWGMTETEILFDQLPEAVKTAFNASEYAQAPWYLDDQEIDIIYRGEGQETLYVIEVEQRDNNQTIEMKLYYTADGTLTKEFGKEEDYSGYFPQQLPTSIESWIATNYPGATIIEIDHEGAGYEAEIYHEGIKYDIVFTANSEWSYTETDYERNQLSLIPQGVRDAVDAQYNSSEWRIDDVKKYVSTTVTYYIFELERTTGRDDEQKVYVMEDGTLSLTRPGYENGAQGDAGAGIPVGEDISAFIAENYPGASVIERDYDKGYQEIEIWHDNVEKTLKFTSNNAWVSTEYDLRQFNQLPQNIQDALTADAEFVATGVEDIEVTELANGTTTYEVEVKSGRLEITFRVDGNGNISKEYDD</sequence>
<comment type="caution">
    <text evidence="3">The sequence shown here is derived from an EMBL/GenBank/DDBJ whole genome shotgun (WGS) entry which is preliminary data.</text>
</comment>
<evidence type="ECO:0000259" key="2">
    <source>
        <dbReference type="Pfam" id="PF11396"/>
    </source>
</evidence>
<dbReference type="Proteomes" id="UP000823926">
    <property type="component" value="Unassembled WGS sequence"/>
</dbReference>
<evidence type="ECO:0000313" key="4">
    <source>
        <dbReference type="Proteomes" id="UP000823926"/>
    </source>
</evidence>
<reference evidence="3" key="2">
    <citation type="submission" date="2021-04" db="EMBL/GenBank/DDBJ databases">
        <authorList>
            <person name="Gilroy R."/>
        </authorList>
    </citation>
    <scope>NUCLEOTIDE SEQUENCE</scope>
    <source>
        <strain evidence="3">ChiBcec15-1070</strain>
    </source>
</reference>
<feature type="domain" description="Putative beta-lactamase-inhibitor-like PepSY-like" evidence="2">
    <location>
        <begin position="73"/>
        <end position="163"/>
    </location>
</feature>
<name>A0A9D1TX06_9BACT</name>
<gene>
    <name evidence="3" type="ORF">H9888_00690</name>
</gene>
<proteinExistence type="predicted"/>
<evidence type="ECO:0000256" key="1">
    <source>
        <dbReference type="SAM" id="SignalP"/>
    </source>
</evidence>
<feature type="domain" description="Putative beta-lactamase-inhibitor-like PepSY-like" evidence="2">
    <location>
        <begin position="359"/>
        <end position="434"/>
    </location>
</feature>
<evidence type="ECO:0000313" key="3">
    <source>
        <dbReference type="EMBL" id="HIW09993.1"/>
    </source>
</evidence>
<dbReference type="PROSITE" id="PS51257">
    <property type="entry name" value="PROKAR_LIPOPROTEIN"/>
    <property type="match status" value="1"/>
</dbReference>
<accession>A0A9D1TX06</accession>
<dbReference type="Gene3D" id="3.10.450.360">
    <property type="match status" value="3"/>
</dbReference>
<dbReference type="InterPro" id="IPR021533">
    <property type="entry name" value="PepSY-like"/>
</dbReference>
<dbReference type="Pfam" id="PF11396">
    <property type="entry name" value="PepSY_like"/>
    <property type="match status" value="3"/>
</dbReference>
<dbReference type="SUPFAM" id="SSF160574">
    <property type="entry name" value="BT0923-like"/>
    <property type="match status" value="3"/>
</dbReference>
<dbReference type="AlphaFoldDB" id="A0A9D1TX06"/>
<keyword evidence="1" id="KW-0732">Signal</keyword>
<protein>
    <submittedName>
        <fullName evidence="3">PepSY-like domain-containing protein</fullName>
    </submittedName>
</protein>
<feature type="domain" description="Putative beta-lactamase-inhibitor-like PepSY-like" evidence="2">
    <location>
        <begin position="207"/>
        <end position="300"/>
    </location>
</feature>
<dbReference type="EMBL" id="DXHL01000005">
    <property type="protein sequence ID" value="HIW09993.1"/>
    <property type="molecule type" value="Genomic_DNA"/>
</dbReference>
<organism evidence="3 4">
    <name type="scientific">Candidatus Rikenella faecigallinarum</name>
    <dbReference type="NCBI Taxonomy" id="2838745"/>
    <lineage>
        <taxon>Bacteria</taxon>
        <taxon>Pseudomonadati</taxon>
        <taxon>Bacteroidota</taxon>
        <taxon>Bacteroidia</taxon>
        <taxon>Bacteroidales</taxon>
        <taxon>Rikenellaceae</taxon>
        <taxon>Rikenella</taxon>
    </lineage>
</organism>